<dbReference type="SUPFAM" id="SSF103256">
    <property type="entry name" value="Hypothetical protein TM0160"/>
    <property type="match status" value="1"/>
</dbReference>
<dbReference type="PROSITE" id="PS51903">
    <property type="entry name" value="CLP_R"/>
    <property type="match status" value="1"/>
</dbReference>
<sequence length="261" mass="28520">EADAIAVKMQSISVPRPLTHDLLCNVASIARLKIKSAIINKLEKDTFYAKLVLASPDRCYEIDCRPSDALAVALRVGAPIFANEKVLAKAAIHLEEETGKLIEPRKDENGKLGIFSESAQEALSLAEKEAKRLNHNFVSTGHLLLALLKSVPTAASEVLNNLGINLAKIPKEIEVSINQPNIESGEIGLSPALKKTIELTIEEAKRLGSEKVLPEHFLIGLTRENEGIAANLMKNLGINTEKIYVELIRLYTSSGISNIWE</sequence>
<dbReference type="Gene3D" id="1.10.1780.10">
    <property type="entry name" value="Clp, N-terminal domain"/>
    <property type="match status" value="1"/>
</dbReference>
<dbReference type="PANTHER" id="PTHR47016:SF5">
    <property type="entry name" value="CLP DOMAIN SUPERFAMILY PROTEIN"/>
    <property type="match status" value="1"/>
</dbReference>
<organism evidence="3">
    <name type="scientific">marine sediment metagenome</name>
    <dbReference type="NCBI Taxonomy" id="412755"/>
    <lineage>
        <taxon>unclassified sequences</taxon>
        <taxon>metagenomes</taxon>
        <taxon>ecological metagenomes</taxon>
    </lineage>
</organism>
<evidence type="ECO:0000259" key="1">
    <source>
        <dbReference type="PROSITE" id="PS51658"/>
    </source>
</evidence>
<feature type="domain" description="Clp R" evidence="2">
    <location>
        <begin position="112"/>
        <end position="253"/>
    </location>
</feature>
<dbReference type="AlphaFoldDB" id="X1MHS8"/>
<gene>
    <name evidence="3" type="ORF">S06H3_34578</name>
</gene>
<dbReference type="PANTHER" id="PTHR47016">
    <property type="entry name" value="ATP-DEPENDENT CLP PROTEASE ATP-BINDING SUBUNIT CLPT1, CHLOROPLASTIC"/>
    <property type="match status" value="1"/>
</dbReference>
<evidence type="ECO:0000313" key="3">
    <source>
        <dbReference type="EMBL" id="GAI30833.1"/>
    </source>
</evidence>
<dbReference type="InterPro" id="IPR004176">
    <property type="entry name" value="Clp_R_N"/>
</dbReference>
<name>X1MHS8_9ZZZZ</name>
<dbReference type="SUPFAM" id="SSF81923">
    <property type="entry name" value="Double Clp-N motif"/>
    <property type="match status" value="1"/>
</dbReference>
<dbReference type="EMBL" id="BARV01020768">
    <property type="protein sequence ID" value="GAI30833.1"/>
    <property type="molecule type" value="Genomic_DNA"/>
</dbReference>
<dbReference type="Pfam" id="PF02861">
    <property type="entry name" value="Clp_N"/>
    <property type="match status" value="1"/>
</dbReference>
<evidence type="ECO:0008006" key="4">
    <source>
        <dbReference type="Google" id="ProtNLM"/>
    </source>
</evidence>
<evidence type="ECO:0000259" key="2">
    <source>
        <dbReference type="PROSITE" id="PS51903"/>
    </source>
</evidence>
<dbReference type="InterPro" id="IPR036104">
    <property type="entry name" value="BFN_sf"/>
</dbReference>
<dbReference type="InterPro" id="IPR036628">
    <property type="entry name" value="Clp_N_dom_sf"/>
</dbReference>
<feature type="non-terminal residue" evidence="3">
    <location>
        <position position="1"/>
    </location>
</feature>
<dbReference type="Gene3D" id="3.10.690.10">
    <property type="entry name" value="Bifunctional nuclease domain"/>
    <property type="match status" value="1"/>
</dbReference>
<dbReference type="Pfam" id="PF02577">
    <property type="entry name" value="BFN_dom"/>
    <property type="match status" value="1"/>
</dbReference>
<comment type="caution">
    <text evidence="3">The sequence shown here is derived from an EMBL/GenBank/DDBJ whole genome shotgun (WGS) entry which is preliminary data.</text>
</comment>
<feature type="domain" description="BFN" evidence="1">
    <location>
        <begin position="1"/>
        <end position="94"/>
    </location>
</feature>
<proteinExistence type="predicted"/>
<protein>
    <recommendedName>
        <fullName evidence="4">Clp R domain-containing protein</fullName>
    </recommendedName>
</protein>
<dbReference type="InterPro" id="IPR003729">
    <property type="entry name" value="Bi_nuclease_dom"/>
</dbReference>
<dbReference type="GO" id="GO:0004518">
    <property type="term" value="F:nuclease activity"/>
    <property type="evidence" value="ECO:0007669"/>
    <property type="project" value="InterPro"/>
</dbReference>
<reference evidence="3" key="1">
    <citation type="journal article" date="2014" name="Front. Microbiol.">
        <title>High frequency of phylogenetically diverse reductive dehalogenase-homologous genes in deep subseafloor sedimentary metagenomes.</title>
        <authorList>
            <person name="Kawai M."/>
            <person name="Futagami T."/>
            <person name="Toyoda A."/>
            <person name="Takaki Y."/>
            <person name="Nishi S."/>
            <person name="Hori S."/>
            <person name="Arai W."/>
            <person name="Tsubouchi T."/>
            <person name="Morono Y."/>
            <person name="Uchiyama I."/>
            <person name="Ito T."/>
            <person name="Fujiyama A."/>
            <person name="Inagaki F."/>
            <person name="Takami H."/>
        </authorList>
    </citation>
    <scope>NUCLEOTIDE SEQUENCE</scope>
    <source>
        <strain evidence="3">Expedition CK06-06</strain>
    </source>
</reference>
<accession>X1MHS8</accession>
<dbReference type="PROSITE" id="PS51658">
    <property type="entry name" value="BFN"/>
    <property type="match status" value="1"/>
</dbReference>
<dbReference type="InterPro" id="IPR044217">
    <property type="entry name" value="CLPT1/2"/>
</dbReference>